<dbReference type="Proteomes" id="UP000053558">
    <property type="component" value="Unassembled WGS sequence"/>
</dbReference>
<reference evidence="2" key="1">
    <citation type="journal article" date="2012" name="Science">
        <title>The Paleozoic origin of enzymatic lignin decomposition reconstructed from 31 fungal genomes.</title>
        <authorList>
            <person name="Floudas D."/>
            <person name="Binder M."/>
            <person name="Riley R."/>
            <person name="Barry K."/>
            <person name="Blanchette R.A."/>
            <person name="Henrissat B."/>
            <person name="Martinez A.T."/>
            <person name="Otillar R."/>
            <person name="Spatafora J.W."/>
            <person name="Yadav J.S."/>
            <person name="Aerts A."/>
            <person name="Benoit I."/>
            <person name="Boyd A."/>
            <person name="Carlson A."/>
            <person name="Copeland A."/>
            <person name="Coutinho P.M."/>
            <person name="de Vries R.P."/>
            <person name="Ferreira P."/>
            <person name="Findley K."/>
            <person name="Foster B."/>
            <person name="Gaskell J."/>
            <person name="Glotzer D."/>
            <person name="Gorecki P."/>
            <person name="Heitman J."/>
            <person name="Hesse C."/>
            <person name="Hori C."/>
            <person name="Igarashi K."/>
            <person name="Jurgens J.A."/>
            <person name="Kallen N."/>
            <person name="Kersten P."/>
            <person name="Kohler A."/>
            <person name="Kuees U."/>
            <person name="Kumar T.K.A."/>
            <person name="Kuo A."/>
            <person name="LaButti K."/>
            <person name="Larrondo L.F."/>
            <person name="Lindquist E."/>
            <person name="Ling A."/>
            <person name="Lombard V."/>
            <person name="Lucas S."/>
            <person name="Lundell T."/>
            <person name="Martin R."/>
            <person name="McLaughlin D.J."/>
            <person name="Morgenstern I."/>
            <person name="Morin E."/>
            <person name="Murat C."/>
            <person name="Nagy L.G."/>
            <person name="Nolan M."/>
            <person name="Ohm R.A."/>
            <person name="Patyshakuliyeva A."/>
            <person name="Rokas A."/>
            <person name="Ruiz-Duenas F.J."/>
            <person name="Sabat G."/>
            <person name="Salamov A."/>
            <person name="Samejima M."/>
            <person name="Schmutz J."/>
            <person name="Slot J.C."/>
            <person name="St John F."/>
            <person name="Stenlid J."/>
            <person name="Sun H."/>
            <person name="Sun S."/>
            <person name="Syed K."/>
            <person name="Tsang A."/>
            <person name="Wiebenga A."/>
            <person name="Young D."/>
            <person name="Pisabarro A."/>
            <person name="Eastwood D.C."/>
            <person name="Martin F."/>
            <person name="Cullen D."/>
            <person name="Grigoriev I.V."/>
            <person name="Hibbett D.S."/>
        </authorList>
    </citation>
    <scope>NUCLEOTIDE SEQUENCE [LARGE SCALE GENOMIC DNA]</scope>
    <source>
        <strain evidence="2">RWD-64-598 SS2</strain>
    </source>
</reference>
<organism evidence="1 2">
    <name type="scientific">Coniophora puteana (strain RWD-64-598)</name>
    <name type="common">Brown rot fungus</name>
    <dbReference type="NCBI Taxonomy" id="741705"/>
    <lineage>
        <taxon>Eukaryota</taxon>
        <taxon>Fungi</taxon>
        <taxon>Dikarya</taxon>
        <taxon>Basidiomycota</taxon>
        <taxon>Agaricomycotina</taxon>
        <taxon>Agaricomycetes</taxon>
        <taxon>Agaricomycetidae</taxon>
        <taxon>Boletales</taxon>
        <taxon>Coniophorineae</taxon>
        <taxon>Coniophoraceae</taxon>
        <taxon>Coniophora</taxon>
    </lineage>
</organism>
<protein>
    <submittedName>
        <fullName evidence="1">Uncharacterized protein</fullName>
    </submittedName>
</protein>
<name>A0A5M3N910_CONPW</name>
<proteinExistence type="predicted"/>
<dbReference type="EMBL" id="JH711573">
    <property type="protein sequence ID" value="EIW87325.1"/>
    <property type="molecule type" value="Genomic_DNA"/>
</dbReference>
<evidence type="ECO:0000313" key="2">
    <source>
        <dbReference type="Proteomes" id="UP000053558"/>
    </source>
</evidence>
<dbReference type="KEGG" id="cput:CONPUDRAFT_134537"/>
<comment type="caution">
    <text evidence="1">The sequence shown here is derived from an EMBL/GenBank/DDBJ whole genome shotgun (WGS) entry which is preliminary data.</text>
</comment>
<accession>A0A5M3N910</accession>
<dbReference type="GeneID" id="19200618"/>
<dbReference type="RefSeq" id="XP_007763853.1">
    <property type="nucleotide sequence ID" value="XM_007765663.1"/>
</dbReference>
<dbReference type="AlphaFoldDB" id="A0A5M3N910"/>
<sequence length="119" mass="13374">MQPYVLSAGCFRFVMSVEKPTYKHSTRCVDVSDLTPETAVLRLKHEQTVKTSINENFTALSPSHVTSIMPNTVGDIEDYQCLIDATHSVPFSLYPIPNFRCGSIQASLPRFRNENILPL</sequence>
<keyword evidence="2" id="KW-1185">Reference proteome</keyword>
<evidence type="ECO:0000313" key="1">
    <source>
        <dbReference type="EMBL" id="EIW87325.1"/>
    </source>
</evidence>
<gene>
    <name evidence="1" type="ORF">CONPUDRAFT_134537</name>
</gene>